<sequence length="136" mass="15181">MNRIIHFEIQADEPEQVAKFYRSVFGWEINEWVLPGVEMKDENRYWMVMTGPGNEPGINGGLVFRHGPRPPEGRSANAFFCTVGVADLDESVKKAIDAGGRVVVPRMAIQGVGWWVSCLDPEGNQFGMMQEDPRAG</sequence>
<proteinExistence type="predicted"/>
<dbReference type="AlphaFoldDB" id="A0A0W8F0S8"/>
<dbReference type="PANTHER" id="PTHR33993:SF2">
    <property type="entry name" value="VOC DOMAIN-CONTAINING PROTEIN"/>
    <property type="match status" value="1"/>
</dbReference>
<dbReference type="Gene3D" id="3.10.180.10">
    <property type="entry name" value="2,3-Dihydroxybiphenyl 1,2-Dioxygenase, domain 1"/>
    <property type="match status" value="1"/>
</dbReference>
<dbReference type="InterPro" id="IPR029068">
    <property type="entry name" value="Glyas_Bleomycin-R_OHBP_Dase"/>
</dbReference>
<protein>
    <submittedName>
        <fullName evidence="2">Glyoxalase family protein</fullName>
    </submittedName>
</protein>
<dbReference type="PROSITE" id="PS51819">
    <property type="entry name" value="VOC"/>
    <property type="match status" value="1"/>
</dbReference>
<dbReference type="EMBL" id="LNQE01001653">
    <property type="protein sequence ID" value="KUG14488.1"/>
    <property type="molecule type" value="Genomic_DNA"/>
</dbReference>
<evidence type="ECO:0000259" key="1">
    <source>
        <dbReference type="PROSITE" id="PS51819"/>
    </source>
</evidence>
<feature type="domain" description="VOC" evidence="1">
    <location>
        <begin position="3"/>
        <end position="131"/>
    </location>
</feature>
<accession>A0A0W8F0S8</accession>
<dbReference type="SUPFAM" id="SSF54593">
    <property type="entry name" value="Glyoxalase/Bleomycin resistance protein/Dihydroxybiphenyl dioxygenase"/>
    <property type="match status" value="1"/>
</dbReference>
<dbReference type="InterPro" id="IPR041581">
    <property type="entry name" value="Glyoxalase_6"/>
</dbReference>
<gene>
    <name evidence="2" type="ORF">ASZ90_015867</name>
</gene>
<comment type="caution">
    <text evidence="2">The sequence shown here is derived from an EMBL/GenBank/DDBJ whole genome shotgun (WGS) entry which is preliminary data.</text>
</comment>
<evidence type="ECO:0000313" key="2">
    <source>
        <dbReference type="EMBL" id="KUG14488.1"/>
    </source>
</evidence>
<name>A0A0W8F0S8_9ZZZZ</name>
<reference evidence="2" key="1">
    <citation type="journal article" date="2015" name="Proc. Natl. Acad. Sci. U.S.A.">
        <title>Networks of energetic and metabolic interactions define dynamics in microbial communities.</title>
        <authorList>
            <person name="Embree M."/>
            <person name="Liu J.K."/>
            <person name="Al-Bassam M.M."/>
            <person name="Zengler K."/>
        </authorList>
    </citation>
    <scope>NUCLEOTIDE SEQUENCE</scope>
</reference>
<dbReference type="Pfam" id="PF18029">
    <property type="entry name" value="Glyoxalase_6"/>
    <property type="match status" value="1"/>
</dbReference>
<dbReference type="InterPro" id="IPR052164">
    <property type="entry name" value="Anthracycline_SecMetBiosynth"/>
</dbReference>
<dbReference type="CDD" id="cd07247">
    <property type="entry name" value="SgaA_N_like"/>
    <property type="match status" value="1"/>
</dbReference>
<organism evidence="2">
    <name type="scientific">hydrocarbon metagenome</name>
    <dbReference type="NCBI Taxonomy" id="938273"/>
    <lineage>
        <taxon>unclassified sequences</taxon>
        <taxon>metagenomes</taxon>
        <taxon>ecological metagenomes</taxon>
    </lineage>
</organism>
<dbReference type="InterPro" id="IPR037523">
    <property type="entry name" value="VOC_core"/>
</dbReference>
<dbReference type="PANTHER" id="PTHR33993">
    <property type="entry name" value="GLYOXALASE-RELATED"/>
    <property type="match status" value="1"/>
</dbReference>